<dbReference type="GO" id="GO:0050661">
    <property type="term" value="F:NADP binding"/>
    <property type="evidence" value="ECO:0007669"/>
    <property type="project" value="InterPro"/>
</dbReference>
<organism evidence="2 3">
    <name type="scientific">Aureimonas pseudogalii</name>
    <dbReference type="NCBI Taxonomy" id="1744844"/>
    <lineage>
        <taxon>Bacteria</taxon>
        <taxon>Pseudomonadati</taxon>
        <taxon>Pseudomonadota</taxon>
        <taxon>Alphaproteobacteria</taxon>
        <taxon>Hyphomicrobiales</taxon>
        <taxon>Aurantimonadaceae</taxon>
        <taxon>Aureimonas</taxon>
    </lineage>
</organism>
<dbReference type="GO" id="GO:0005829">
    <property type="term" value="C:cytosol"/>
    <property type="evidence" value="ECO:0007669"/>
    <property type="project" value="TreeGrafter"/>
</dbReference>
<dbReference type="GO" id="GO:0004497">
    <property type="term" value="F:monooxygenase activity"/>
    <property type="evidence" value="ECO:0007669"/>
    <property type="project" value="TreeGrafter"/>
</dbReference>
<sequence>MSLDPIVRDVVVIGSGLAGLTAAHALRGQGIEPLVLEREGEVGTSWNRRHPQLTLNTHRSVSSLPGSAYPAGTGAFPKRDAVIAHLQAFADRHRFEIRHGVEVLSLARTDGPFAIATKAGTLHARAVIVATGRDALPSIPPWKGIETFGGRIVHAAEFGEARAYAGRSVLVVGGGNSGFDVLNHLSRVETGPVWLSLRRSPGLLPKRLGGFAVHRLSPLMAALPTRLVDRLVGWTQRIAFGDLARHGFPPGRHDAATRLAEDHVAIAVDDGAVAAIKRGRISVVPPVVAFEAAGVILADGTRLEPEIVIAAFGYASALAPLLGPLGAIDEAGRPRLRGRLGETSVPGLWLVGMRPSLTSYFRQARREAEHAARSIARTMRV</sequence>
<protein>
    <submittedName>
        <fullName evidence="2">Cation diffusion facilitator CzcD-associated flavoprotein CzcO</fullName>
    </submittedName>
</protein>
<proteinExistence type="predicted"/>
<keyword evidence="3" id="KW-1185">Reference proteome</keyword>
<accession>A0A7W6EAH5</accession>
<comment type="caution">
    <text evidence="2">The sequence shown here is derived from an EMBL/GenBank/DDBJ whole genome shotgun (WGS) entry which is preliminary data.</text>
</comment>
<dbReference type="AlphaFoldDB" id="A0A7W6EAH5"/>
<dbReference type="PANTHER" id="PTHR43539:SF78">
    <property type="entry name" value="FLAVIN-CONTAINING MONOOXYGENASE"/>
    <property type="match status" value="1"/>
</dbReference>
<dbReference type="InterPro" id="IPR036188">
    <property type="entry name" value="FAD/NAD-bd_sf"/>
</dbReference>
<evidence type="ECO:0000313" key="2">
    <source>
        <dbReference type="EMBL" id="MBB3997299.1"/>
    </source>
</evidence>
<dbReference type="SUPFAM" id="SSF51905">
    <property type="entry name" value="FAD/NAD(P)-binding domain"/>
    <property type="match status" value="2"/>
</dbReference>
<name>A0A7W6EAH5_9HYPH</name>
<dbReference type="Proteomes" id="UP000542776">
    <property type="component" value="Unassembled WGS sequence"/>
</dbReference>
<evidence type="ECO:0000313" key="3">
    <source>
        <dbReference type="Proteomes" id="UP000542776"/>
    </source>
</evidence>
<dbReference type="InterPro" id="IPR000960">
    <property type="entry name" value="Flavin_mOase"/>
</dbReference>
<dbReference type="PIRSF" id="PIRSF000332">
    <property type="entry name" value="FMO"/>
    <property type="match status" value="1"/>
</dbReference>
<gene>
    <name evidence="2" type="ORF">GGR04_001120</name>
</gene>
<dbReference type="PANTHER" id="PTHR43539">
    <property type="entry name" value="FLAVIN-BINDING MONOOXYGENASE-LIKE PROTEIN (AFU_ORTHOLOGUE AFUA_4G09220)"/>
    <property type="match status" value="1"/>
</dbReference>
<dbReference type="PRINTS" id="PR00469">
    <property type="entry name" value="PNDRDTASEII"/>
</dbReference>
<dbReference type="Pfam" id="PF13738">
    <property type="entry name" value="Pyr_redox_3"/>
    <property type="match status" value="1"/>
</dbReference>
<evidence type="ECO:0000256" key="1">
    <source>
        <dbReference type="ARBA" id="ARBA00023002"/>
    </source>
</evidence>
<dbReference type="GO" id="GO:0050660">
    <property type="term" value="F:flavin adenine dinucleotide binding"/>
    <property type="evidence" value="ECO:0007669"/>
    <property type="project" value="InterPro"/>
</dbReference>
<dbReference type="EMBL" id="JACIEK010000001">
    <property type="protein sequence ID" value="MBB3997299.1"/>
    <property type="molecule type" value="Genomic_DNA"/>
</dbReference>
<reference evidence="2 3" key="1">
    <citation type="submission" date="2020-08" db="EMBL/GenBank/DDBJ databases">
        <title>Genomic Encyclopedia of Type Strains, Phase IV (KMG-IV): sequencing the most valuable type-strain genomes for metagenomic binning, comparative biology and taxonomic classification.</title>
        <authorList>
            <person name="Goeker M."/>
        </authorList>
    </citation>
    <scope>NUCLEOTIDE SEQUENCE [LARGE SCALE GENOMIC DNA]</scope>
    <source>
        <strain evidence="2 3">DSM 102238</strain>
    </source>
</reference>
<dbReference type="Gene3D" id="3.50.50.60">
    <property type="entry name" value="FAD/NAD(P)-binding domain"/>
    <property type="match status" value="1"/>
</dbReference>
<dbReference type="PRINTS" id="PR00368">
    <property type="entry name" value="FADPNR"/>
</dbReference>
<dbReference type="RefSeq" id="WP_183198658.1">
    <property type="nucleotide sequence ID" value="NZ_JACIEK010000001.1"/>
</dbReference>
<keyword evidence="1" id="KW-0560">Oxidoreductase</keyword>
<dbReference type="InterPro" id="IPR050982">
    <property type="entry name" value="Auxin_biosynth/cation_transpt"/>
</dbReference>